<name>A0AA41RUU5_PAPNU</name>
<dbReference type="Pfam" id="PF05564">
    <property type="entry name" value="Auxin_repressed"/>
    <property type="match status" value="1"/>
</dbReference>
<dbReference type="PANTHER" id="PTHR33565">
    <property type="entry name" value="DORMANCY-ASSOCIATED PROTEIN 1"/>
    <property type="match status" value="1"/>
</dbReference>
<feature type="compositionally biased region" description="Low complexity" evidence="2">
    <location>
        <begin position="56"/>
        <end position="70"/>
    </location>
</feature>
<reference evidence="3" key="1">
    <citation type="submission" date="2022-03" db="EMBL/GenBank/DDBJ databases">
        <title>A functionally conserved STORR gene fusion in Papaver species that diverged 16.8 million years ago.</title>
        <authorList>
            <person name="Catania T."/>
        </authorList>
    </citation>
    <scope>NUCLEOTIDE SEQUENCE</scope>
    <source>
        <strain evidence="3">S-191538</strain>
    </source>
</reference>
<accession>A0AA41RUU5</accession>
<evidence type="ECO:0000313" key="4">
    <source>
        <dbReference type="Proteomes" id="UP001177140"/>
    </source>
</evidence>
<dbReference type="AlphaFoldDB" id="A0AA41RUU5"/>
<comment type="caution">
    <text evidence="3">The sequence shown here is derived from an EMBL/GenBank/DDBJ whole genome shotgun (WGS) entry which is preliminary data.</text>
</comment>
<dbReference type="PANTHER" id="PTHR33565:SF2">
    <property type="entry name" value="DORMANCY-ASSOCIATED PROTEIN 1"/>
    <property type="match status" value="1"/>
</dbReference>
<evidence type="ECO:0000313" key="3">
    <source>
        <dbReference type="EMBL" id="MCL7023966.1"/>
    </source>
</evidence>
<evidence type="ECO:0000256" key="2">
    <source>
        <dbReference type="SAM" id="MobiDB-lite"/>
    </source>
</evidence>
<sequence length="125" mass="13689">MVLLDQLWDDVFGGPNPERGLGKLRKLSSSSGEGSSGGKYFQRSISMPLGRSDSAPGTPKTPGTPTTPGKTTKENVWKSVFHPGGNLTNNNNKFIGGEMFDKPHPNTPSVYDWLYSDDTRSKHHR</sequence>
<evidence type="ECO:0008006" key="5">
    <source>
        <dbReference type="Google" id="ProtNLM"/>
    </source>
</evidence>
<dbReference type="InterPro" id="IPR008406">
    <property type="entry name" value="DRM/ARP"/>
</dbReference>
<organism evidence="3 4">
    <name type="scientific">Papaver nudicaule</name>
    <name type="common">Iceland poppy</name>
    <dbReference type="NCBI Taxonomy" id="74823"/>
    <lineage>
        <taxon>Eukaryota</taxon>
        <taxon>Viridiplantae</taxon>
        <taxon>Streptophyta</taxon>
        <taxon>Embryophyta</taxon>
        <taxon>Tracheophyta</taxon>
        <taxon>Spermatophyta</taxon>
        <taxon>Magnoliopsida</taxon>
        <taxon>Ranunculales</taxon>
        <taxon>Papaveraceae</taxon>
        <taxon>Papaveroideae</taxon>
        <taxon>Papaver</taxon>
    </lineage>
</organism>
<proteinExistence type="inferred from homology"/>
<feature type="region of interest" description="Disordered" evidence="2">
    <location>
        <begin position="1"/>
        <end position="90"/>
    </location>
</feature>
<dbReference type="Proteomes" id="UP001177140">
    <property type="component" value="Unassembled WGS sequence"/>
</dbReference>
<keyword evidence="4" id="KW-1185">Reference proteome</keyword>
<evidence type="ECO:0000256" key="1">
    <source>
        <dbReference type="ARBA" id="ARBA00010502"/>
    </source>
</evidence>
<protein>
    <recommendedName>
        <fullName evidence="5">Auxin-repressed protein</fullName>
    </recommendedName>
</protein>
<gene>
    <name evidence="3" type="ORF">MKW94_018102</name>
</gene>
<dbReference type="EMBL" id="JAJJMA010028746">
    <property type="protein sequence ID" value="MCL7023966.1"/>
    <property type="molecule type" value="Genomic_DNA"/>
</dbReference>
<comment type="similarity">
    <text evidence="1">Belongs to the DRM1/ARP family.</text>
</comment>